<keyword evidence="3" id="KW-1185">Reference proteome</keyword>
<dbReference type="InterPro" id="IPR006171">
    <property type="entry name" value="TOPRIM_dom"/>
</dbReference>
<dbReference type="Pfam" id="PF13662">
    <property type="entry name" value="Toprim_4"/>
    <property type="match status" value="1"/>
</dbReference>
<name>A0A8F1MBJ1_9BACT</name>
<evidence type="ECO:0000313" key="2">
    <source>
        <dbReference type="EMBL" id="QWQ32347.1"/>
    </source>
</evidence>
<feature type="domain" description="Toprim" evidence="1">
    <location>
        <begin position="1"/>
        <end position="36"/>
    </location>
</feature>
<protein>
    <submittedName>
        <fullName evidence="2">Toprim domain-containing protein</fullName>
    </submittedName>
</protein>
<dbReference type="KEGG" id="mnd:KOY48_00380"/>
<dbReference type="AlphaFoldDB" id="A0A8F1MBJ1"/>
<reference evidence="2" key="1">
    <citation type="submission" date="2021-06" db="EMBL/GenBank/DDBJ databases">
        <title>An adapted protocol for Saccharibacteria cultivation: two new species join this phylum of Candidate Phyla Radiations.</title>
        <authorList>
            <person name="Ibrahim A."/>
            <person name="Maatouk M."/>
            <person name="Zgheib R."/>
            <person name="Haddad G."/>
            <person name="Bou Khalil J."/>
            <person name="Raoult D."/>
            <person name="Bittar F."/>
        </authorList>
    </citation>
    <scope>NUCLEOTIDE SEQUENCE</scope>
    <source>
        <strain evidence="2">IHU1</strain>
    </source>
</reference>
<dbReference type="PROSITE" id="PS50880">
    <property type="entry name" value="TOPRIM"/>
    <property type="match status" value="1"/>
</dbReference>
<dbReference type="Gene3D" id="3.40.1360.10">
    <property type="match status" value="1"/>
</dbReference>
<dbReference type="SUPFAM" id="SSF56731">
    <property type="entry name" value="DNA primase core"/>
    <property type="match status" value="1"/>
</dbReference>
<accession>A0A8F1MBJ1</accession>
<dbReference type="InterPro" id="IPR034151">
    <property type="entry name" value="TOPRIM_DnaG_bac"/>
</dbReference>
<evidence type="ECO:0000259" key="1">
    <source>
        <dbReference type="PROSITE" id="PS50880"/>
    </source>
</evidence>
<evidence type="ECO:0000313" key="3">
    <source>
        <dbReference type="Proteomes" id="UP000679129"/>
    </source>
</evidence>
<dbReference type="Proteomes" id="UP000679129">
    <property type="component" value="Chromosome"/>
</dbReference>
<dbReference type="CDD" id="cd03364">
    <property type="entry name" value="TOPRIM_DnaG_primases"/>
    <property type="match status" value="1"/>
</dbReference>
<gene>
    <name evidence="2" type="ORF">KOY48_00380</name>
</gene>
<sequence>MIVEGNLDVISSHQAGVKNVVATSGTAMTTQHLEVA</sequence>
<organism evidence="2 3">
    <name type="scientific">Candidatus Minimicrobia naudis</name>
    <dbReference type="NCBI Taxonomy" id="2841263"/>
    <lineage>
        <taxon>Bacteria</taxon>
        <taxon>Candidatus Saccharimonadota</taxon>
        <taxon>Candidatus Saccharimonadota incertae sedis</taxon>
        <taxon>Candidatus Minimicrobia</taxon>
    </lineage>
</organism>
<proteinExistence type="predicted"/>
<dbReference type="EMBL" id="CP076460">
    <property type="protein sequence ID" value="QWQ32347.1"/>
    <property type="molecule type" value="Genomic_DNA"/>
</dbReference>